<feature type="domain" description="Peptidase M14" evidence="9">
    <location>
        <begin position="14"/>
        <end position="379"/>
    </location>
</feature>
<reference evidence="10 11" key="1">
    <citation type="submission" date="2019-06" db="EMBL/GenBank/DDBJ databases">
        <title>Sequencing the genomes of 1000 actinobacteria strains.</title>
        <authorList>
            <person name="Klenk H.-P."/>
        </authorList>
    </citation>
    <scope>NUCLEOTIDE SEQUENCE [LARGE SCALE GENOMIC DNA]</scope>
    <source>
        <strain evidence="10 11">DSM 45671</strain>
    </source>
</reference>
<dbReference type="PROSITE" id="PS52035">
    <property type="entry name" value="PEPTIDASE_M14"/>
    <property type="match status" value="1"/>
</dbReference>
<evidence type="ECO:0000256" key="5">
    <source>
        <dbReference type="ARBA" id="ARBA00022801"/>
    </source>
</evidence>
<evidence type="ECO:0000256" key="3">
    <source>
        <dbReference type="ARBA" id="ARBA00022670"/>
    </source>
</evidence>
<keyword evidence="4" id="KW-0479">Metal-binding</keyword>
<comment type="caution">
    <text evidence="10">The sequence shown here is derived from an EMBL/GenBank/DDBJ whole genome shotgun (WGS) entry which is preliminary data.</text>
</comment>
<evidence type="ECO:0000256" key="8">
    <source>
        <dbReference type="PROSITE-ProRule" id="PRU01379"/>
    </source>
</evidence>
<keyword evidence="3" id="KW-0645">Protease</keyword>
<dbReference type="Gene3D" id="3.40.630.10">
    <property type="entry name" value="Zn peptidases"/>
    <property type="match status" value="1"/>
</dbReference>
<keyword evidence="5" id="KW-0378">Hydrolase</keyword>
<dbReference type="SMART" id="SM00631">
    <property type="entry name" value="Zn_pept"/>
    <property type="match status" value="1"/>
</dbReference>
<evidence type="ECO:0000313" key="10">
    <source>
        <dbReference type="EMBL" id="TWF74946.1"/>
    </source>
</evidence>
<dbReference type="GO" id="GO:0008270">
    <property type="term" value="F:zinc ion binding"/>
    <property type="evidence" value="ECO:0007669"/>
    <property type="project" value="InterPro"/>
</dbReference>
<comment type="similarity">
    <text evidence="2 8">Belongs to the peptidase M14 family.</text>
</comment>
<dbReference type="InterPro" id="IPR057247">
    <property type="entry name" value="CARBOXYPEPT_ZN_2"/>
</dbReference>
<dbReference type="AlphaFoldDB" id="A0A561SJ83"/>
<dbReference type="PANTHER" id="PTHR11705">
    <property type="entry name" value="PROTEASE FAMILY M14 CARBOXYPEPTIDASE A,B"/>
    <property type="match status" value="1"/>
</dbReference>
<comment type="cofactor">
    <cofactor evidence="1">
        <name>Zn(2+)</name>
        <dbReference type="ChEBI" id="CHEBI:29105"/>
    </cofactor>
</comment>
<keyword evidence="10" id="KW-0121">Carboxypeptidase</keyword>
<dbReference type="GO" id="GO:0004181">
    <property type="term" value="F:metallocarboxypeptidase activity"/>
    <property type="evidence" value="ECO:0007669"/>
    <property type="project" value="InterPro"/>
</dbReference>
<dbReference type="SUPFAM" id="SSF53187">
    <property type="entry name" value="Zn-dependent exopeptidases"/>
    <property type="match status" value="1"/>
</dbReference>
<dbReference type="GO" id="GO:0005615">
    <property type="term" value="C:extracellular space"/>
    <property type="evidence" value="ECO:0007669"/>
    <property type="project" value="TreeGrafter"/>
</dbReference>
<evidence type="ECO:0000256" key="2">
    <source>
        <dbReference type="ARBA" id="ARBA00005988"/>
    </source>
</evidence>
<dbReference type="PROSITE" id="PS00133">
    <property type="entry name" value="CARBOXYPEPT_ZN_2"/>
    <property type="match status" value="1"/>
</dbReference>
<proteinExistence type="inferred from homology"/>
<dbReference type="GO" id="GO:0006508">
    <property type="term" value="P:proteolysis"/>
    <property type="evidence" value="ECO:0007669"/>
    <property type="project" value="UniProtKB-KW"/>
</dbReference>
<keyword evidence="11" id="KW-1185">Reference proteome</keyword>
<gene>
    <name evidence="10" type="ORF">FHX44_11830</name>
</gene>
<evidence type="ECO:0000256" key="1">
    <source>
        <dbReference type="ARBA" id="ARBA00001947"/>
    </source>
</evidence>
<evidence type="ECO:0000256" key="7">
    <source>
        <dbReference type="ARBA" id="ARBA00023049"/>
    </source>
</evidence>
<name>A0A561SJ83_9PSEU</name>
<evidence type="ECO:0000313" key="11">
    <source>
        <dbReference type="Proteomes" id="UP000321261"/>
    </source>
</evidence>
<dbReference type="Proteomes" id="UP000321261">
    <property type="component" value="Unassembled WGS sequence"/>
</dbReference>
<protein>
    <submittedName>
        <fullName evidence="10">Zinc carboxypeptidase</fullName>
    </submittedName>
</protein>
<keyword evidence="6" id="KW-0862">Zinc</keyword>
<sequence length="389" mass="43314">MPRRCAGWPGAEMPYLNVGEVESALQVVAATHPGFTELVTVPHRTWENRVCRAVRVAADLATARPTVVLVAGVHAREWGGPDILVSFLERLTAAAAAGAEIAVPGYTVSAADVERIVGGLDVVVFPQVNPDGRAYSMHPGGNELWRTNRRPSPVGGVDVNRNYDWLWDFRRYFDPRALARGEVSVSDAPGQDTYHGPDAFSEPETRNVAWLVDRYPTTRFLADVHSFSELILYPWGDDDNQSSEPEQNFRNPAFDRRRGLLAQNGHPQAGRYGEYLDPGHRRHLIEIGERMRDAVESVNGRRYTVQQGAQLYGTSGTSDDWTFARHILDPARPVIYPYTIEFGRERPDDVAASFHPPYADMEKIIDEVVAGLLEMCRAGLDRLAAEQLP</sequence>
<dbReference type="PRINTS" id="PR00765">
    <property type="entry name" value="CRBOXYPTASEA"/>
</dbReference>
<evidence type="ECO:0000259" key="9">
    <source>
        <dbReference type="PROSITE" id="PS52035"/>
    </source>
</evidence>
<evidence type="ECO:0000256" key="4">
    <source>
        <dbReference type="ARBA" id="ARBA00022723"/>
    </source>
</evidence>
<dbReference type="InterPro" id="IPR000834">
    <property type="entry name" value="Peptidase_M14"/>
</dbReference>
<dbReference type="EMBL" id="VIWU01000001">
    <property type="protein sequence ID" value="TWF74946.1"/>
    <property type="molecule type" value="Genomic_DNA"/>
</dbReference>
<accession>A0A561SJ83</accession>
<keyword evidence="7" id="KW-0482">Metalloprotease</keyword>
<dbReference type="Pfam" id="PF00246">
    <property type="entry name" value="Peptidase_M14"/>
    <property type="match status" value="1"/>
</dbReference>
<evidence type="ECO:0000256" key="6">
    <source>
        <dbReference type="ARBA" id="ARBA00022833"/>
    </source>
</evidence>
<organism evidence="10 11">
    <name type="scientific">Pseudonocardia hierapolitana</name>
    <dbReference type="NCBI Taxonomy" id="1128676"/>
    <lineage>
        <taxon>Bacteria</taxon>
        <taxon>Bacillati</taxon>
        <taxon>Actinomycetota</taxon>
        <taxon>Actinomycetes</taxon>
        <taxon>Pseudonocardiales</taxon>
        <taxon>Pseudonocardiaceae</taxon>
        <taxon>Pseudonocardia</taxon>
    </lineage>
</organism>
<dbReference type="PANTHER" id="PTHR11705:SF143">
    <property type="entry name" value="SLL0236 PROTEIN"/>
    <property type="match status" value="1"/>
</dbReference>
<feature type="active site" description="Proton donor/acceptor" evidence="8">
    <location>
        <position position="341"/>
    </location>
</feature>